<protein>
    <submittedName>
        <fullName evidence="1">Uncharacterized protein</fullName>
    </submittedName>
</protein>
<reference evidence="1" key="2">
    <citation type="journal article" date="2020" name="Nat. Commun.">
        <title>Large-scale genome sequencing of mycorrhizal fungi provides insights into the early evolution of symbiotic traits.</title>
        <authorList>
            <person name="Miyauchi S."/>
            <person name="Kiss E."/>
            <person name="Kuo A."/>
            <person name="Drula E."/>
            <person name="Kohler A."/>
            <person name="Sanchez-Garcia M."/>
            <person name="Morin E."/>
            <person name="Andreopoulos B."/>
            <person name="Barry K.W."/>
            <person name="Bonito G."/>
            <person name="Buee M."/>
            <person name="Carver A."/>
            <person name="Chen C."/>
            <person name="Cichocki N."/>
            <person name="Clum A."/>
            <person name="Culley D."/>
            <person name="Crous P.W."/>
            <person name="Fauchery L."/>
            <person name="Girlanda M."/>
            <person name="Hayes R.D."/>
            <person name="Keri Z."/>
            <person name="LaButti K."/>
            <person name="Lipzen A."/>
            <person name="Lombard V."/>
            <person name="Magnuson J."/>
            <person name="Maillard F."/>
            <person name="Murat C."/>
            <person name="Nolan M."/>
            <person name="Ohm R.A."/>
            <person name="Pangilinan J."/>
            <person name="Pereira M.F."/>
            <person name="Perotto S."/>
            <person name="Peter M."/>
            <person name="Pfister S."/>
            <person name="Riley R."/>
            <person name="Sitrit Y."/>
            <person name="Stielow J.B."/>
            <person name="Szollosi G."/>
            <person name="Zifcakova L."/>
            <person name="Stursova M."/>
            <person name="Spatafora J.W."/>
            <person name="Tedersoo L."/>
            <person name="Vaario L.M."/>
            <person name="Yamada A."/>
            <person name="Yan M."/>
            <person name="Wang P."/>
            <person name="Xu J."/>
            <person name="Bruns T."/>
            <person name="Baldrian P."/>
            <person name="Vilgalys R."/>
            <person name="Dunand C."/>
            <person name="Henrissat B."/>
            <person name="Grigoriev I.V."/>
            <person name="Hibbett D."/>
            <person name="Nagy L.G."/>
            <person name="Martin F.M."/>
        </authorList>
    </citation>
    <scope>NUCLEOTIDE SEQUENCE</scope>
    <source>
        <strain evidence="1">P2</strain>
    </source>
</reference>
<dbReference type="EMBL" id="MU117963">
    <property type="protein sequence ID" value="KAF9653516.1"/>
    <property type="molecule type" value="Genomic_DNA"/>
</dbReference>
<reference evidence="1" key="1">
    <citation type="submission" date="2019-10" db="EMBL/GenBank/DDBJ databases">
        <authorList>
            <consortium name="DOE Joint Genome Institute"/>
            <person name="Kuo A."/>
            <person name="Miyauchi S."/>
            <person name="Kiss E."/>
            <person name="Drula E."/>
            <person name="Kohler A."/>
            <person name="Sanchez-Garcia M."/>
            <person name="Andreopoulos B."/>
            <person name="Barry K.W."/>
            <person name="Bonito G."/>
            <person name="Buee M."/>
            <person name="Carver A."/>
            <person name="Chen C."/>
            <person name="Cichocki N."/>
            <person name="Clum A."/>
            <person name="Culley D."/>
            <person name="Crous P.W."/>
            <person name="Fauchery L."/>
            <person name="Girlanda M."/>
            <person name="Hayes R."/>
            <person name="Keri Z."/>
            <person name="Labutti K."/>
            <person name="Lipzen A."/>
            <person name="Lombard V."/>
            <person name="Magnuson J."/>
            <person name="Maillard F."/>
            <person name="Morin E."/>
            <person name="Murat C."/>
            <person name="Nolan M."/>
            <person name="Ohm R."/>
            <person name="Pangilinan J."/>
            <person name="Pereira M."/>
            <person name="Perotto S."/>
            <person name="Peter M."/>
            <person name="Riley R."/>
            <person name="Sitrit Y."/>
            <person name="Stielow B."/>
            <person name="Szollosi G."/>
            <person name="Zifcakova L."/>
            <person name="Stursova M."/>
            <person name="Spatafora J.W."/>
            <person name="Tedersoo L."/>
            <person name="Vaario L.-M."/>
            <person name="Yamada A."/>
            <person name="Yan M."/>
            <person name="Wang P."/>
            <person name="Xu J."/>
            <person name="Bruns T."/>
            <person name="Baldrian P."/>
            <person name="Vilgalys R."/>
            <person name="Henrissat B."/>
            <person name="Grigoriev I.V."/>
            <person name="Hibbett D."/>
            <person name="Nagy L.G."/>
            <person name="Martin F.M."/>
        </authorList>
    </citation>
    <scope>NUCLEOTIDE SEQUENCE</scope>
    <source>
        <strain evidence="1">P2</strain>
    </source>
</reference>
<evidence type="ECO:0000313" key="2">
    <source>
        <dbReference type="Proteomes" id="UP000886501"/>
    </source>
</evidence>
<sequence>MSTTRGLPLLSGPPPEPIGPEPACRKCNKEFNILFTRSKRCNHCGYLYCSTCAGYTALMPRENSGYNPVPVCAFCIDNLTTTAGSRNYLKSLSLGKLKKYADAYNLRSDQIIEKDDLVDRLMSYRRWNGCLPPENEEFYRKHSVPNLSTPRNRGLFSRQPPPVPAPAPTPRPRPQRPQSYFPRPDVQPEWQPPPPRTPRPASMPQTQPQPQYNARPQPSRPPTNPFSRPQQSNLDVPQPNQSTRPRTTSHGVTTTPPPPTLDQLLTMAPEDIRSLSVSVLKEILFHNHVNARLLIEKSDLVEKVTTLIADERRERERQEMFRQIEEEQERLRQMGMEVETNVEGLDELHLDSEPPEDTPDTGLRQGPEVVAVSNDTSRPIPTTSTEDVTPPVVVPAPPEQRTPPAAMAINLERNGLCVICQDEEANIAIVDCGHMAMCRGCSDLIMSSTRECPLCRTRIVTEARLLRIFKA</sequence>
<accession>A0ACB6ZVP4</accession>
<evidence type="ECO:0000313" key="1">
    <source>
        <dbReference type="EMBL" id="KAF9653516.1"/>
    </source>
</evidence>
<organism evidence="1 2">
    <name type="scientific">Thelephora ganbajun</name>
    <name type="common">Ganba fungus</name>
    <dbReference type="NCBI Taxonomy" id="370292"/>
    <lineage>
        <taxon>Eukaryota</taxon>
        <taxon>Fungi</taxon>
        <taxon>Dikarya</taxon>
        <taxon>Basidiomycota</taxon>
        <taxon>Agaricomycotina</taxon>
        <taxon>Agaricomycetes</taxon>
        <taxon>Thelephorales</taxon>
        <taxon>Thelephoraceae</taxon>
        <taxon>Thelephora</taxon>
    </lineage>
</organism>
<dbReference type="Proteomes" id="UP000886501">
    <property type="component" value="Unassembled WGS sequence"/>
</dbReference>
<keyword evidence="2" id="KW-1185">Reference proteome</keyword>
<proteinExistence type="predicted"/>
<comment type="caution">
    <text evidence="1">The sequence shown here is derived from an EMBL/GenBank/DDBJ whole genome shotgun (WGS) entry which is preliminary data.</text>
</comment>
<name>A0ACB6ZVP4_THEGA</name>
<gene>
    <name evidence="1" type="ORF">BDM02DRAFT_3087146</name>
</gene>